<evidence type="ECO:0000313" key="43">
    <source>
        <dbReference type="EMBL" id="AIX46469.1"/>
    </source>
</evidence>
<evidence type="ECO:0000313" key="25">
    <source>
        <dbReference type="EMBL" id="AIX34895.1"/>
    </source>
</evidence>
<evidence type="ECO:0000313" key="45">
    <source>
        <dbReference type="EMBL" id="AIX47112.1"/>
    </source>
</evidence>
<evidence type="ECO:0000313" key="14">
    <source>
        <dbReference type="EMBL" id="AIX24321.1"/>
    </source>
</evidence>
<evidence type="ECO:0000313" key="19">
    <source>
        <dbReference type="EMBL" id="AIX25839.1"/>
    </source>
</evidence>
<dbReference type="EMBL" id="KJ019165">
    <property type="protein sequence ID" value="AIX47112.1"/>
    <property type="molecule type" value="Genomic_DNA"/>
</dbReference>
<evidence type="ECO:0000313" key="28">
    <source>
        <dbReference type="EMBL" id="AIX35959.1"/>
    </source>
</evidence>
<dbReference type="Proteomes" id="UP000185347">
    <property type="component" value="Segment"/>
</dbReference>
<dbReference type="EMBL" id="KJ019028">
    <property type="protein sequence ID" value="AIX14808.1"/>
    <property type="molecule type" value="Genomic_DNA"/>
</dbReference>
<dbReference type="EMBL" id="KJ019164">
    <property type="protein sequence ID" value="AIX46893.1"/>
    <property type="molecule type" value="Genomic_DNA"/>
</dbReference>
<evidence type="ECO:0000313" key="39">
    <source>
        <dbReference type="EMBL" id="AIX39921.1"/>
    </source>
</evidence>
<evidence type="ECO:0000313" key="35">
    <source>
        <dbReference type="EMBL" id="AIX37977.1"/>
    </source>
</evidence>
<dbReference type="EMBL" id="KJ019121">
    <property type="protein sequence ID" value="AIX36613.1"/>
    <property type="molecule type" value="Genomic_DNA"/>
</dbReference>
<evidence type="ECO:0000313" key="33">
    <source>
        <dbReference type="EMBL" id="AIX37541.1"/>
    </source>
</evidence>
<dbReference type="Proteomes" id="UP000185385">
    <property type="component" value="Segment"/>
</dbReference>
<dbReference type="Proteomes" id="UP000185353">
    <property type="component" value="Segment"/>
</dbReference>
<evidence type="ECO:0000313" key="37">
    <source>
        <dbReference type="EMBL" id="AIX38627.1"/>
    </source>
</evidence>
<evidence type="ECO:0000313" key="1">
    <source>
        <dbReference type="EMBL" id="AIX14808.1"/>
    </source>
</evidence>
<dbReference type="Proteomes" id="UP000185374">
    <property type="component" value="Segment"/>
</dbReference>
<dbReference type="Proteomes" id="UP000185366">
    <property type="component" value="Segment"/>
</dbReference>
<dbReference type="Proteomes" id="UP000185377">
    <property type="component" value="Segment"/>
</dbReference>
<dbReference type="Proteomes" id="UP000185372">
    <property type="component" value="Genome"/>
</dbReference>
<name>A0A0E3FYG5_9CAUD</name>
<dbReference type="EMBL" id="KJ019127">
    <property type="protein sequence ID" value="AIX37977.1"/>
    <property type="molecule type" value="Genomic_DNA"/>
</dbReference>
<dbReference type="Proteomes" id="UP000185361">
    <property type="component" value="Segment"/>
</dbReference>
<dbReference type="EMBL" id="KJ019031">
    <property type="protein sequence ID" value="AIX15452.1"/>
    <property type="molecule type" value="Genomic_DNA"/>
</dbReference>
<dbReference type="EMBL" id="KJ019118">
    <property type="protein sequence ID" value="AIX35959.1"/>
    <property type="molecule type" value="Genomic_DNA"/>
</dbReference>
<dbReference type="OrthoDB" id="29924at10239"/>
<dbReference type="Proteomes" id="UP000185382">
    <property type="component" value="Segment"/>
</dbReference>
<dbReference type="Proteomes" id="UP000185379">
    <property type="component" value="Segment"/>
</dbReference>
<dbReference type="GeneID" id="24171606"/>
<evidence type="ECO:0000313" key="10">
    <source>
        <dbReference type="EMBL" id="AIX19652.1"/>
    </source>
</evidence>
<organism evidence="38 48">
    <name type="scientific">Synechococcus phage ACG-2014d</name>
    <dbReference type="NCBI Taxonomy" id="1493509"/>
    <lineage>
        <taxon>Viruses</taxon>
        <taxon>Duplodnaviria</taxon>
        <taxon>Heunggongvirae</taxon>
        <taxon>Uroviricota</taxon>
        <taxon>Caudoviricetes</taxon>
        <taxon>Pantevenvirales</taxon>
        <taxon>Kyanoviridae</taxon>
        <taxon>Lowelvirus</taxon>
        <taxon>Lowelvirus tuscon4d</taxon>
    </lineage>
</organism>
<dbReference type="EMBL" id="KJ019112">
    <property type="protein sequence ID" value="AIX34675.1"/>
    <property type="molecule type" value="Genomic_DNA"/>
</dbReference>
<dbReference type="KEGG" id="vg:24171606"/>
<evidence type="ECO:0000313" key="49">
    <source>
        <dbReference type="Proteomes" id="UP000185365"/>
    </source>
</evidence>
<dbReference type="Proteomes" id="UP000185359">
    <property type="component" value="Segment"/>
</dbReference>
<dbReference type="Proteomes" id="UP000185355">
    <property type="component" value="Segment"/>
</dbReference>
<dbReference type="EMBL" id="KJ019160">
    <property type="protein sequence ID" value="AIX46032.1"/>
    <property type="molecule type" value="Genomic_DNA"/>
</dbReference>
<evidence type="ECO:0000313" key="17">
    <source>
        <dbReference type="EMBL" id="AIX25192.1"/>
    </source>
</evidence>
<dbReference type="EMBL" id="KJ019140">
    <property type="protein sequence ID" value="AIX40775.1"/>
    <property type="molecule type" value="Genomic_DNA"/>
</dbReference>
<evidence type="ECO:0000313" key="15">
    <source>
        <dbReference type="EMBL" id="AIX24755.1"/>
    </source>
</evidence>
<dbReference type="EMBL" id="KJ019073">
    <property type="protein sequence ID" value="AIX24973.1"/>
    <property type="molecule type" value="Genomic_DNA"/>
</dbReference>
<evidence type="ECO:0000313" key="24">
    <source>
        <dbReference type="EMBL" id="AIX34675.1"/>
    </source>
</evidence>
<dbReference type="Proteomes" id="UP000185357">
    <property type="component" value="Segment"/>
</dbReference>
<evidence type="ECO:0000313" key="7">
    <source>
        <dbReference type="EMBL" id="AIX18781.1"/>
    </source>
</evidence>
<dbReference type="EMBL" id="KJ019029">
    <property type="protein sequence ID" value="AIX15025.1"/>
    <property type="molecule type" value="Genomic_DNA"/>
</dbReference>
<dbReference type="EMBL" id="KJ019079">
    <property type="protein sequence ID" value="AIX26274.1"/>
    <property type="molecule type" value="Genomic_DNA"/>
</dbReference>
<sequence>MTVQRSDGTIVPFMPIRDSGQISSYWMNYDKFAELPEVFCQRNTEGRLAKAQKHLSKLLPEHCVVFLAKLTEPDELKGKKYPAGYRFRIDSNTRAMNWSRGGSDSIPNEVFVIEYSFQSLARIRESYDTFDSVDSVERNQEKIYGVLYGMYNYQPVSHKLIQGAILSGLNKACHFYFPETWNQYNVKAAEIPGQVGAFLNEIKAFDQICSNSGAWDQALVCTALMTLKKYGCENPKLIEALSFINQRAAGSRRTRDWDGVTHIVYEWETGNMWKDKTTIWYKDGGLNNTVSFACYWMDKYMKDQTGTKPGGDWKQTAFKYKDQKISPNLNQIFSVAA</sequence>
<dbReference type="Proteomes" id="UP000185348">
    <property type="component" value="Segment"/>
</dbReference>
<dbReference type="Proteomes" id="UP000185371">
    <property type="component" value="Segment"/>
</dbReference>
<evidence type="ECO:0000313" key="44">
    <source>
        <dbReference type="EMBL" id="AIX46893.1"/>
    </source>
</evidence>
<dbReference type="Proteomes" id="UP000185381">
    <property type="component" value="Genome"/>
</dbReference>
<evidence type="ECO:0000313" key="29">
    <source>
        <dbReference type="EMBL" id="AIX36179.1"/>
    </source>
</evidence>
<evidence type="ECO:0000313" key="13">
    <source>
        <dbReference type="EMBL" id="AIX22530.1"/>
    </source>
</evidence>
<dbReference type="EMBL" id="KJ019117">
    <property type="protein sequence ID" value="AIX35740.1"/>
    <property type="molecule type" value="Genomic_DNA"/>
</dbReference>
<evidence type="ECO:0000313" key="16">
    <source>
        <dbReference type="EMBL" id="AIX24973.1"/>
    </source>
</evidence>
<dbReference type="EMBL" id="KJ019125">
    <property type="protein sequence ID" value="AIX37541.1"/>
    <property type="molecule type" value="Genomic_DNA"/>
</dbReference>
<dbReference type="Proteomes" id="UP000185349">
    <property type="component" value="Segment"/>
</dbReference>
<dbReference type="Proteomes" id="UP000185368">
    <property type="component" value="Segment"/>
</dbReference>
<evidence type="ECO:0000313" key="5">
    <source>
        <dbReference type="EMBL" id="AIX16101.1"/>
    </source>
</evidence>
<reference evidence="46 47" key="1">
    <citation type="submission" date="2013-12" db="EMBL/GenBank/DDBJ databases">
        <title>Ecological redundancy of diverse viral populations within a natural community.</title>
        <authorList>
            <person name="Gregory A.C."/>
            <person name="LaButti K."/>
            <person name="Copeland A."/>
            <person name="Woyke T."/>
            <person name="Sullivan M.B."/>
        </authorList>
    </citation>
    <scope>NUCLEOTIDE SEQUENCE [LARGE SCALE GENOMIC DNA]</scope>
    <source>
        <strain evidence="39">Syn7803C102</strain>
        <strain evidence="40">Syn7803C108</strain>
        <strain evidence="41">Syn7803C109</strain>
        <strain evidence="42">Syn7803C35</strain>
        <strain evidence="43">Syn7803C37</strain>
        <strain evidence="44">Syn7803C39</strain>
        <strain evidence="45">Syn7803C40</strain>
        <strain evidence="1">Syn7803C45</strain>
        <strain evidence="2">Syn7803C46</strain>
        <strain evidence="3">Syn7803C48</strain>
        <strain evidence="4">Syn7803C49</strain>
        <strain evidence="5">Syn7803C54</strain>
        <strain evidence="6">Syn7803C57</strain>
        <strain evidence="7">Syn7803C72</strain>
        <strain evidence="8">Syn7803C73</strain>
        <strain evidence="9">Syn7803C75</strain>
        <strain evidence="10">Syn7803C77</strain>
        <strain evidence="11">Syn7803C88</strain>
        <strain evidence="12">Syn7803C89</strain>
        <strain evidence="13">Syn7803C93</strain>
        <strain evidence="14">Syn7803US104</strain>
        <strain evidence="15">Syn7803US108</strain>
        <strain evidence="16">Syn7803US109</strain>
        <strain evidence="17">Syn7803US110</strain>
        <strain evidence="18">Syn7803US111</strain>
        <strain evidence="19">Syn7803US113</strain>
        <strain evidence="20">Syn7803US114</strain>
        <strain evidence="21">Syn7803US115</strain>
        <strain evidence="22">Syn7803US116</strain>
        <strain evidence="23">Syn7803US122</strain>
        <strain evidence="25">Syn7803US5</strain>
        <strain evidence="24">Syn7803US59</strain>
        <strain evidence="26">Syn7803US61</strain>
        <strain evidence="27">Syn7803US63</strain>
        <strain evidence="28">Syn7803US64</strain>
        <strain evidence="29">Syn7803US65</strain>
        <strain evidence="30">Syn7803US71</strain>
        <strain evidence="31">Syn7803US78</strain>
        <strain evidence="32">Syn7803US80</strain>
        <strain evidence="33">Syn7803US82</strain>
        <strain evidence="34">Syn7803US83</strain>
        <strain evidence="35">Syn7803US85</strain>
        <strain evidence="36">Syn7803US89</strain>
        <strain evidence="37">Syn7803US94</strain>
        <strain evidence="38">Syn7803US95</strain>
    </source>
</reference>
<dbReference type="EMBL" id="KJ019124">
    <property type="protein sequence ID" value="AIX37323.1"/>
    <property type="molecule type" value="Genomic_DNA"/>
</dbReference>
<dbReference type="Proteomes" id="UP000185362">
    <property type="component" value="Segment"/>
</dbReference>
<dbReference type="EMBL" id="KJ019075">
    <property type="protein sequence ID" value="AIX25409.1"/>
    <property type="molecule type" value="Genomic_DNA"/>
</dbReference>
<evidence type="ECO:0000313" key="30">
    <source>
        <dbReference type="EMBL" id="AIX36396.1"/>
    </source>
</evidence>
<dbReference type="EMBL" id="KJ019032">
    <property type="protein sequence ID" value="AIX15673.1"/>
    <property type="molecule type" value="Genomic_DNA"/>
</dbReference>
<evidence type="ECO:0000313" key="12">
    <source>
        <dbReference type="EMBL" id="AIX21301.1"/>
    </source>
</evidence>
<evidence type="ECO:0000313" key="11">
    <source>
        <dbReference type="EMBL" id="AIX21082.1"/>
    </source>
</evidence>
<dbReference type="EMBL" id="KJ019113">
    <property type="protein sequence ID" value="AIX34895.1"/>
    <property type="molecule type" value="Genomic_DNA"/>
</dbReference>
<evidence type="ECO:0000313" key="6">
    <source>
        <dbReference type="EMBL" id="AIX16501.1"/>
    </source>
</evidence>
<dbReference type="EMBL" id="KJ019129">
    <property type="protein sequence ID" value="AIX38409.1"/>
    <property type="molecule type" value="Genomic_DNA"/>
</dbReference>
<dbReference type="EMBL" id="KJ019062">
    <property type="protein sequence ID" value="AIX22530.1"/>
    <property type="molecule type" value="Genomic_DNA"/>
</dbReference>
<dbReference type="EMBL" id="KJ019047">
    <property type="protein sequence ID" value="AIX18998.1"/>
    <property type="molecule type" value="Genomic_DNA"/>
</dbReference>
<dbReference type="Proteomes" id="UP000185351">
    <property type="component" value="Segment"/>
</dbReference>
<dbReference type="Proteomes" id="UP000185352">
    <property type="component" value="Segment"/>
</dbReference>
<dbReference type="EMBL" id="KJ019139">
    <property type="protein sequence ID" value="AIX40558.1"/>
    <property type="molecule type" value="Genomic_DNA"/>
</dbReference>
<dbReference type="Proteomes" id="UP000185344">
    <property type="component" value="Segment"/>
</dbReference>
<dbReference type="EMBL" id="KJ019057">
    <property type="protein sequence ID" value="AIX21301.1"/>
    <property type="molecule type" value="Genomic_DNA"/>
</dbReference>
<dbReference type="EMBL" id="KJ019080">
    <property type="protein sequence ID" value="AIX26492.1"/>
    <property type="molecule type" value="Genomic_DNA"/>
</dbReference>
<gene>
    <name evidence="39" type="ORF">Syn7803C102_195</name>
    <name evidence="40" type="ORF">Syn7803C108_196</name>
    <name evidence="41" type="ORF">Syn7803C109_194</name>
    <name evidence="42" type="ORF">Syn7803C35_195</name>
    <name evidence="43" type="ORF">Syn7803C37_196</name>
    <name evidence="44" type="ORF">Syn7803C39_194</name>
    <name evidence="45" type="ORF">Syn7803C40_196</name>
    <name evidence="1" type="ORF">Syn7803C45_197</name>
    <name evidence="2" type="ORF">Syn7803C46_194</name>
    <name evidence="3" type="ORF">Syn7803C48_194</name>
    <name evidence="4" type="ORF">Syn7803C49_197</name>
    <name evidence="5" type="ORF">Syn7803C54_196</name>
    <name evidence="6" type="ORF">Syn7803C57_194</name>
    <name evidence="7" type="ORF">Syn7803C72_195</name>
    <name evidence="8" type="ORF">Syn7803C73_194</name>
    <name evidence="9" type="ORF">Syn7803C75_195</name>
    <name evidence="10" type="ORF">Syn7803C77_195</name>
    <name evidence="11" type="ORF">Syn7803C88_194</name>
    <name evidence="12" type="ORF">Syn7803C89_196</name>
    <name evidence="13" type="ORF">Syn7803C93_196</name>
    <name evidence="14" type="ORF">Syn7803US104_196</name>
    <name evidence="15" type="ORF">Syn7803US108_195</name>
    <name evidence="16" type="ORF">Syn7803US109_195</name>
    <name evidence="17" type="ORF">Syn7803US110_196</name>
    <name evidence="18" type="ORF">Syn7803US111_194</name>
    <name evidence="19" type="ORF">Syn7803US113_195</name>
    <name evidence="20" type="ORF">Syn7803US114_195</name>
    <name evidence="21" type="ORF">Syn7803US115_194</name>
    <name evidence="22" type="ORF">Syn7803US116_195</name>
    <name evidence="23" type="ORF">Syn7803US122_195</name>
    <name evidence="24" type="ORF">Syn7803US59_196</name>
    <name evidence="25" type="ORF">Syn7803US5_197</name>
    <name evidence="26" type="ORF">Syn7803US61_194</name>
    <name evidence="27" type="ORF">Syn7803US63_194</name>
    <name evidence="28" type="ORF">Syn7803US64_196</name>
    <name evidence="29" type="ORF">Syn7803US65_197</name>
    <name evidence="30" type="ORF">Syn7803US71_194</name>
    <name evidence="31" type="ORF">Syn7803US78_194</name>
    <name evidence="32" type="ORF">Syn7803US80_197</name>
    <name evidence="33" type="ORF">Syn7803US82_195</name>
    <name evidence="34" type="ORF">Syn7803US83_195</name>
    <name evidence="35" type="ORF">Syn7803US85_195</name>
    <name evidence="36" type="ORF">Syn7803US89_194</name>
    <name evidence="37" type="ORF">Syn7803US94_195</name>
    <name evidence="38" type="ORF">Syn7803US95_195</name>
</gene>
<evidence type="ECO:0000313" key="40">
    <source>
        <dbReference type="EMBL" id="AIX40558.1"/>
    </source>
</evidence>
<evidence type="ECO:0000313" key="8">
    <source>
        <dbReference type="EMBL" id="AIX18998.1"/>
    </source>
</evidence>
<evidence type="ECO:0000313" key="34">
    <source>
        <dbReference type="EMBL" id="AIX37759.1"/>
    </source>
</evidence>
<dbReference type="EMBL" id="KJ019119">
    <property type="protein sequence ID" value="AIX36179.1"/>
    <property type="molecule type" value="Genomic_DNA"/>
</dbReference>
<dbReference type="Proteomes" id="UP000185386">
    <property type="component" value="Segment"/>
</dbReference>
<dbReference type="Proteomes" id="UP000185365">
    <property type="component" value="Segment"/>
</dbReference>
<dbReference type="Proteomes" id="UP000185375">
    <property type="component" value="Segment"/>
</dbReference>
<evidence type="ECO:0000313" key="21">
    <source>
        <dbReference type="EMBL" id="AIX26274.1"/>
    </source>
</evidence>
<evidence type="ECO:0000313" key="18">
    <source>
        <dbReference type="EMBL" id="AIX25409.1"/>
    </source>
</evidence>
<dbReference type="Proteomes" id="UP000220606">
    <property type="component" value="Segment"/>
</dbReference>
<dbReference type="EMBL" id="KJ019130">
    <property type="protein sequence ID" value="AIX38627.1"/>
    <property type="molecule type" value="Genomic_DNA"/>
</dbReference>
<evidence type="ECO:0000313" key="20">
    <source>
        <dbReference type="EMBL" id="AIX26057.1"/>
    </source>
</evidence>
<evidence type="ECO:0000313" key="9">
    <source>
        <dbReference type="EMBL" id="AIX19217.1"/>
    </source>
</evidence>
<evidence type="ECO:0000313" key="42">
    <source>
        <dbReference type="EMBL" id="AIX46032.1"/>
    </source>
</evidence>
<dbReference type="EMBL" id="KJ019070">
    <property type="protein sequence ID" value="AIX24321.1"/>
    <property type="molecule type" value="Genomic_DNA"/>
</dbReference>
<evidence type="ECO:0000313" key="26">
    <source>
        <dbReference type="EMBL" id="AIX35318.1"/>
    </source>
</evidence>
<dbReference type="EMBL" id="KJ019072">
    <property type="protein sequence ID" value="AIX24755.1"/>
    <property type="molecule type" value="Genomic_DNA"/>
</dbReference>
<dbReference type="EMBL" id="KJ019074">
    <property type="protein sequence ID" value="AIX25192.1"/>
    <property type="molecule type" value="Genomic_DNA"/>
</dbReference>
<evidence type="ECO:0000313" key="3">
    <source>
        <dbReference type="EMBL" id="AIX15452.1"/>
    </source>
</evidence>
<proteinExistence type="predicted"/>
<evidence type="ECO:0000313" key="36">
    <source>
        <dbReference type="EMBL" id="AIX38409.1"/>
    </source>
</evidence>
<dbReference type="Proteomes" id="UP000185380">
    <property type="component" value="Segment"/>
</dbReference>
<dbReference type="Proteomes" id="UP000185346">
    <property type="component" value="Segment"/>
</dbReference>
<evidence type="ECO:0000313" key="38">
    <source>
        <dbReference type="EMBL" id="AIX38845.1"/>
    </source>
</evidence>
<dbReference type="Proteomes" id="UP000185383">
    <property type="component" value="Segment"/>
</dbReference>
<dbReference type="EMBL" id="KJ019131">
    <property type="protein sequence ID" value="AIX38845.1"/>
    <property type="molecule type" value="Genomic_DNA"/>
</dbReference>
<evidence type="ECO:0000313" key="31">
    <source>
        <dbReference type="EMBL" id="AIX36613.1"/>
    </source>
</evidence>
<dbReference type="EMBL" id="KJ019115">
    <property type="protein sequence ID" value="AIX35318.1"/>
    <property type="molecule type" value="Genomic_DNA"/>
</dbReference>
<dbReference type="EMBL" id="KJ019120">
    <property type="protein sequence ID" value="AIX36396.1"/>
    <property type="molecule type" value="Genomic_DNA"/>
</dbReference>
<dbReference type="Proteomes" id="UP000185384">
    <property type="component" value="Segment"/>
</dbReference>
<dbReference type="Proteomes" id="UP000185360">
    <property type="component" value="Genome"/>
</dbReference>
<dbReference type="Proteomes" id="UP000033003">
    <property type="component" value="Segment"/>
</dbReference>
<evidence type="ECO:0000313" key="22">
    <source>
        <dbReference type="EMBL" id="AIX26492.1"/>
    </source>
</evidence>
<keyword evidence="49" id="KW-1185">Reference proteome</keyword>
<dbReference type="EMBL" id="KJ019077">
    <property type="protein sequence ID" value="AIX25839.1"/>
    <property type="molecule type" value="Genomic_DNA"/>
</dbReference>
<dbReference type="Proteomes" id="UP000185358">
    <property type="component" value="Segment"/>
</dbReference>
<dbReference type="EMBL" id="KJ019046">
    <property type="protein sequence ID" value="AIX18781.1"/>
    <property type="molecule type" value="Genomic_DNA"/>
</dbReference>
<evidence type="ECO:0000313" key="4">
    <source>
        <dbReference type="EMBL" id="AIX15673.1"/>
    </source>
</evidence>
<accession>A0A0E3FYG5</accession>
<protein>
    <submittedName>
        <fullName evidence="38">Uncharacterized protein</fullName>
    </submittedName>
</protein>
<dbReference type="Proteomes" id="UP000185354">
    <property type="component" value="Segment"/>
</dbReference>
<dbReference type="Proteomes" id="UP000185350">
    <property type="component" value="Segment"/>
</dbReference>
<dbReference type="EMBL" id="KJ019034">
    <property type="protein sequence ID" value="AIX16101.1"/>
    <property type="molecule type" value="Genomic_DNA"/>
</dbReference>
<dbReference type="Proteomes" id="UP000185369">
    <property type="component" value="Segment"/>
</dbReference>
<dbReference type="Proteomes" id="UP000185356">
    <property type="component" value="Segment"/>
</dbReference>
<evidence type="ECO:0000313" key="47">
    <source>
        <dbReference type="Proteomes" id="UP000185343"/>
    </source>
</evidence>
<evidence type="ECO:0000313" key="41">
    <source>
        <dbReference type="EMBL" id="AIX40775.1"/>
    </source>
</evidence>
<dbReference type="EMBL" id="KJ019050">
    <property type="protein sequence ID" value="AIX19652.1"/>
    <property type="molecule type" value="Genomic_DNA"/>
</dbReference>
<dbReference type="Proteomes" id="UP000185343">
    <property type="component" value="Segment"/>
</dbReference>
<dbReference type="EMBL" id="KJ019056">
    <property type="protein sequence ID" value="AIX21082.1"/>
    <property type="molecule type" value="Genomic_DNA"/>
</dbReference>
<dbReference type="Proteomes" id="UP000185364">
    <property type="component" value="Segment"/>
</dbReference>
<dbReference type="Proteomes" id="UP000185378">
    <property type="component" value="Segment"/>
</dbReference>
<dbReference type="EMBL" id="KJ019136">
    <property type="protein sequence ID" value="AIX39921.1"/>
    <property type="molecule type" value="Genomic_DNA"/>
</dbReference>
<evidence type="ECO:0000313" key="46">
    <source>
        <dbReference type="Proteomes" id="UP000033003"/>
    </source>
</evidence>
<evidence type="ECO:0000313" key="32">
    <source>
        <dbReference type="EMBL" id="AIX37323.1"/>
    </source>
</evidence>
<dbReference type="RefSeq" id="YP_009133538.1">
    <property type="nucleotide sequence ID" value="NC_026923.1"/>
</dbReference>
<evidence type="ECO:0000313" key="23">
    <source>
        <dbReference type="EMBL" id="AIX27128.1"/>
    </source>
</evidence>
<dbReference type="EMBL" id="KJ019162">
    <property type="protein sequence ID" value="AIX46469.1"/>
    <property type="molecule type" value="Genomic_DNA"/>
</dbReference>
<dbReference type="Proteomes" id="UP000185363">
    <property type="component" value="Segment"/>
</dbReference>
<dbReference type="Proteomes" id="UP000185373">
    <property type="component" value="Segment"/>
</dbReference>
<dbReference type="EMBL" id="KJ019126">
    <property type="protein sequence ID" value="AIX37759.1"/>
    <property type="molecule type" value="Genomic_DNA"/>
</dbReference>
<dbReference type="EMBL" id="KJ019036">
    <property type="protein sequence ID" value="AIX16501.1"/>
    <property type="molecule type" value="Genomic_DNA"/>
</dbReference>
<dbReference type="EMBL" id="KJ019083">
    <property type="protein sequence ID" value="AIX27128.1"/>
    <property type="molecule type" value="Genomic_DNA"/>
</dbReference>
<dbReference type="Proteomes" id="UP000185345">
    <property type="component" value="Segment"/>
</dbReference>
<dbReference type="Proteomes" id="UP000185367">
    <property type="component" value="Segment"/>
</dbReference>
<dbReference type="Proteomes" id="UP000185376">
    <property type="component" value="Segment"/>
</dbReference>
<dbReference type="EMBL" id="KJ019048">
    <property type="protein sequence ID" value="AIX19217.1"/>
    <property type="molecule type" value="Genomic_DNA"/>
</dbReference>
<evidence type="ECO:0000313" key="48">
    <source>
        <dbReference type="Proteomes" id="UP000185358"/>
    </source>
</evidence>
<evidence type="ECO:0000313" key="27">
    <source>
        <dbReference type="EMBL" id="AIX35740.1"/>
    </source>
</evidence>
<evidence type="ECO:0000313" key="2">
    <source>
        <dbReference type="EMBL" id="AIX15025.1"/>
    </source>
</evidence>
<dbReference type="EMBL" id="KJ019078">
    <property type="protein sequence ID" value="AIX26057.1"/>
    <property type="molecule type" value="Genomic_DNA"/>
</dbReference>